<evidence type="ECO:0000256" key="1">
    <source>
        <dbReference type="ARBA" id="ARBA00023015"/>
    </source>
</evidence>
<feature type="DNA-binding region" description="H-T-H motif" evidence="4">
    <location>
        <begin position="33"/>
        <end position="52"/>
    </location>
</feature>
<dbReference type="PANTHER" id="PTHR30055:SF234">
    <property type="entry name" value="HTH-TYPE TRANSCRIPTIONAL REGULATOR BETI"/>
    <property type="match status" value="1"/>
</dbReference>
<keyword evidence="3" id="KW-0804">Transcription</keyword>
<evidence type="ECO:0000259" key="5">
    <source>
        <dbReference type="PROSITE" id="PS50977"/>
    </source>
</evidence>
<dbReference type="Gene3D" id="1.10.10.60">
    <property type="entry name" value="Homeodomain-like"/>
    <property type="match status" value="1"/>
</dbReference>
<keyword evidence="2 4" id="KW-0238">DNA-binding</keyword>
<dbReference type="PANTHER" id="PTHR30055">
    <property type="entry name" value="HTH-TYPE TRANSCRIPTIONAL REGULATOR RUTR"/>
    <property type="match status" value="1"/>
</dbReference>
<feature type="domain" description="HTH tetR-type" evidence="5">
    <location>
        <begin position="10"/>
        <end position="70"/>
    </location>
</feature>
<evidence type="ECO:0000313" key="6">
    <source>
        <dbReference type="EMBL" id="ABM53489.1"/>
    </source>
</evidence>
<dbReference type="AlphaFoldDB" id="B1N6E3"/>
<organism evidence="6">
    <name type="scientific">uncultured bacterium CBNPD1 BAC clone 67</name>
    <dbReference type="NCBI Taxonomy" id="417306"/>
    <lineage>
        <taxon>Bacteria</taxon>
        <taxon>environmental samples</taxon>
    </lineage>
</organism>
<accession>B1N6E3</accession>
<dbReference type="Pfam" id="PF00440">
    <property type="entry name" value="TetR_N"/>
    <property type="match status" value="1"/>
</dbReference>
<name>B1N6E3_9BACT</name>
<dbReference type="PROSITE" id="PS50977">
    <property type="entry name" value="HTH_TETR_2"/>
    <property type="match status" value="1"/>
</dbReference>
<dbReference type="InterPro" id="IPR050109">
    <property type="entry name" value="HTH-type_TetR-like_transc_reg"/>
</dbReference>
<reference evidence="6" key="1">
    <citation type="journal article" date="2008" name="FEMS Microbiol. Ecol.">
        <title>Metagenomic analysis of a freshwater toxic cyanobacteria bloom.</title>
        <authorList>
            <person name="Pope P.B."/>
            <person name="Patel B.K."/>
        </authorList>
    </citation>
    <scope>NUCLEOTIDE SEQUENCE</scope>
</reference>
<dbReference type="Gene3D" id="1.10.357.10">
    <property type="entry name" value="Tetracycline Repressor, domain 2"/>
    <property type="match status" value="1"/>
</dbReference>
<dbReference type="InterPro" id="IPR009057">
    <property type="entry name" value="Homeodomain-like_sf"/>
</dbReference>
<dbReference type="EMBL" id="EF157666">
    <property type="protein sequence ID" value="ABM53489.1"/>
    <property type="molecule type" value="Genomic_DNA"/>
</dbReference>
<dbReference type="InterPro" id="IPR001647">
    <property type="entry name" value="HTH_TetR"/>
</dbReference>
<evidence type="ECO:0000256" key="3">
    <source>
        <dbReference type="ARBA" id="ARBA00023163"/>
    </source>
</evidence>
<dbReference type="PRINTS" id="PR00455">
    <property type="entry name" value="HTHTETR"/>
</dbReference>
<dbReference type="Pfam" id="PF17932">
    <property type="entry name" value="TetR_C_24"/>
    <property type="match status" value="1"/>
</dbReference>
<sequence length="209" mass="23401">MARPIAADHDDKRRAILKAAAKLFASHGFDRASMAEIALACGVSKALLYHYYASKDQLLFDIIRAHLDDLVAAIEAVPKTLAPRERLAAMINALLEEYRHADEEHQIQISDLKRLPPKMKAELVERERVLVRQFSGALAGLEPILAARRELLTPLTMNLFGMMNWKFMWFRENGPVSHAAFAEMVMRSIEAAASTLVADLVPRASLAKR</sequence>
<evidence type="ECO:0000256" key="2">
    <source>
        <dbReference type="ARBA" id="ARBA00023125"/>
    </source>
</evidence>
<dbReference type="InterPro" id="IPR041490">
    <property type="entry name" value="KstR2_TetR_C"/>
</dbReference>
<keyword evidence="1" id="KW-0805">Transcription regulation</keyword>
<proteinExistence type="predicted"/>
<dbReference type="GO" id="GO:0003700">
    <property type="term" value="F:DNA-binding transcription factor activity"/>
    <property type="evidence" value="ECO:0007669"/>
    <property type="project" value="TreeGrafter"/>
</dbReference>
<protein>
    <submittedName>
        <fullName evidence="6">Putative transcriptional regulator TetR family</fullName>
    </submittedName>
</protein>
<dbReference type="FunFam" id="1.10.10.60:FF:000141">
    <property type="entry name" value="TetR family transcriptional regulator"/>
    <property type="match status" value="1"/>
</dbReference>
<dbReference type="GO" id="GO:0000976">
    <property type="term" value="F:transcription cis-regulatory region binding"/>
    <property type="evidence" value="ECO:0007669"/>
    <property type="project" value="TreeGrafter"/>
</dbReference>
<dbReference type="SUPFAM" id="SSF46689">
    <property type="entry name" value="Homeodomain-like"/>
    <property type="match status" value="1"/>
</dbReference>
<evidence type="ECO:0000256" key="4">
    <source>
        <dbReference type="PROSITE-ProRule" id="PRU00335"/>
    </source>
</evidence>